<comment type="caution">
    <text evidence="2">The sequence shown here is derived from an EMBL/GenBank/DDBJ whole genome shotgun (WGS) entry which is preliminary data.</text>
</comment>
<dbReference type="Pfam" id="PF08229">
    <property type="entry name" value="SHR3_chaperone"/>
    <property type="match status" value="1"/>
</dbReference>
<dbReference type="Proteomes" id="UP000249056">
    <property type="component" value="Unassembled WGS sequence"/>
</dbReference>
<dbReference type="GO" id="GO:0005789">
    <property type="term" value="C:endoplasmic reticulum membrane"/>
    <property type="evidence" value="ECO:0007669"/>
    <property type="project" value="TreeGrafter"/>
</dbReference>
<proteinExistence type="predicted"/>
<evidence type="ECO:0000313" key="3">
    <source>
        <dbReference type="Proteomes" id="UP000249056"/>
    </source>
</evidence>
<dbReference type="EMBL" id="QKRW01000024">
    <property type="protein sequence ID" value="RAL62431.1"/>
    <property type="molecule type" value="Genomic_DNA"/>
</dbReference>
<accession>A0A395IQN2</accession>
<name>A0A395IQN2_9HELO</name>
<protein>
    <submittedName>
        <fullName evidence="2">Uncharacterized protein</fullName>
    </submittedName>
</protein>
<dbReference type="GO" id="GO:0051082">
    <property type="term" value="F:unfolded protein binding"/>
    <property type="evidence" value="ECO:0007669"/>
    <property type="project" value="TreeGrafter"/>
</dbReference>
<keyword evidence="1" id="KW-0472">Membrane</keyword>
<dbReference type="PANTHER" id="PTHR28228">
    <property type="entry name" value="SECRETORY COMPONENT PROTEIN SHR3"/>
    <property type="match status" value="1"/>
</dbReference>
<keyword evidence="3" id="KW-1185">Reference proteome</keyword>
<feature type="transmembrane region" description="Helical" evidence="1">
    <location>
        <begin position="21"/>
        <end position="44"/>
    </location>
</feature>
<dbReference type="AlphaFoldDB" id="A0A395IQN2"/>
<keyword evidence="1" id="KW-1133">Transmembrane helix</keyword>
<dbReference type="GO" id="GO:0006888">
    <property type="term" value="P:endoplasmic reticulum to Golgi vesicle-mediated transport"/>
    <property type="evidence" value="ECO:0007669"/>
    <property type="project" value="TreeGrafter"/>
</dbReference>
<organism evidence="2 3">
    <name type="scientific">Monilinia fructigena</name>
    <dbReference type="NCBI Taxonomy" id="38457"/>
    <lineage>
        <taxon>Eukaryota</taxon>
        <taxon>Fungi</taxon>
        <taxon>Dikarya</taxon>
        <taxon>Ascomycota</taxon>
        <taxon>Pezizomycotina</taxon>
        <taxon>Leotiomycetes</taxon>
        <taxon>Helotiales</taxon>
        <taxon>Sclerotiniaceae</taxon>
        <taxon>Monilinia</taxon>
    </lineage>
</organism>
<evidence type="ECO:0000256" key="1">
    <source>
        <dbReference type="SAM" id="Phobius"/>
    </source>
</evidence>
<gene>
    <name evidence="2" type="ORF">DID88_004997</name>
</gene>
<sequence>MDTSKVSIFKTYEKPRGQGGASSFATFMIIGPVCFFLGILFSSFPYDYPLLWTTESTPEAYYTFIESHLKFMHASPPSSPASFTSS</sequence>
<dbReference type="InterPro" id="IPR013248">
    <property type="entry name" value="Psh3/Shr3"/>
</dbReference>
<dbReference type="PANTHER" id="PTHR28228:SF1">
    <property type="entry name" value="SECRETORY COMPONENT PROTEIN SHR3"/>
    <property type="match status" value="1"/>
</dbReference>
<evidence type="ECO:0000313" key="2">
    <source>
        <dbReference type="EMBL" id="RAL62431.1"/>
    </source>
</evidence>
<keyword evidence="1" id="KW-0812">Transmembrane</keyword>
<dbReference type="OrthoDB" id="5229808at2759"/>
<reference evidence="2 3" key="1">
    <citation type="submission" date="2018-06" db="EMBL/GenBank/DDBJ databases">
        <title>Genome Sequence of the Brown Rot Fungal Pathogen Monilinia fructigena.</title>
        <authorList>
            <person name="Landi L."/>
            <person name="De Miccolis Angelini R.M."/>
            <person name="Pollastro S."/>
            <person name="Abate D."/>
            <person name="Faretra F."/>
            <person name="Romanazzi G."/>
        </authorList>
    </citation>
    <scope>NUCLEOTIDE SEQUENCE [LARGE SCALE GENOMIC DNA]</scope>
    <source>
        <strain evidence="2 3">Mfrg269</strain>
    </source>
</reference>